<organism evidence="1 2">
    <name type="scientific">Candidatus Fimimorpha faecalis</name>
    <dbReference type="NCBI Taxonomy" id="2840824"/>
    <lineage>
        <taxon>Bacteria</taxon>
        <taxon>Bacillati</taxon>
        <taxon>Bacillota</taxon>
        <taxon>Clostridia</taxon>
        <taxon>Eubacteriales</taxon>
        <taxon>Candidatus Fimimorpha</taxon>
    </lineage>
</organism>
<proteinExistence type="predicted"/>
<accession>A0A9D1ECE8</accession>
<sequence>MQLEKKKTMSISTRGVMLLDRMVCSVVLRVLQGGFQELYHLDHRIAEEMNQWENNMIYGLECPQGGASLYLQWKDGTLKKVKNPSTTYRDAIIRFTSMHMAVLVLTGQIGISGAYALHGFTLKGDIAKTMSFARCVDILESYLFPNLINERIMTAVPKKETSSLLVYVNIIKNLVTVR</sequence>
<gene>
    <name evidence="1" type="ORF">IAC96_02360</name>
</gene>
<dbReference type="EMBL" id="DVHN01000026">
    <property type="protein sequence ID" value="HIR87772.1"/>
    <property type="molecule type" value="Genomic_DNA"/>
</dbReference>
<evidence type="ECO:0000313" key="1">
    <source>
        <dbReference type="EMBL" id="HIR87772.1"/>
    </source>
</evidence>
<reference evidence="1" key="1">
    <citation type="submission" date="2020-10" db="EMBL/GenBank/DDBJ databases">
        <authorList>
            <person name="Gilroy R."/>
        </authorList>
    </citation>
    <scope>NUCLEOTIDE SEQUENCE</scope>
    <source>
        <strain evidence="1">ChiW13-3771</strain>
    </source>
</reference>
<reference evidence="1" key="2">
    <citation type="journal article" date="2021" name="PeerJ">
        <title>Extensive microbial diversity within the chicken gut microbiome revealed by metagenomics and culture.</title>
        <authorList>
            <person name="Gilroy R."/>
            <person name="Ravi A."/>
            <person name="Getino M."/>
            <person name="Pursley I."/>
            <person name="Horton D.L."/>
            <person name="Alikhan N.F."/>
            <person name="Baker D."/>
            <person name="Gharbi K."/>
            <person name="Hall N."/>
            <person name="Watson M."/>
            <person name="Adriaenssens E.M."/>
            <person name="Foster-Nyarko E."/>
            <person name="Jarju S."/>
            <person name="Secka A."/>
            <person name="Antonio M."/>
            <person name="Oren A."/>
            <person name="Chaudhuri R.R."/>
            <person name="La Ragione R."/>
            <person name="Hildebrand F."/>
            <person name="Pallen M.J."/>
        </authorList>
    </citation>
    <scope>NUCLEOTIDE SEQUENCE</scope>
    <source>
        <strain evidence="1">ChiW13-3771</strain>
    </source>
</reference>
<dbReference type="Proteomes" id="UP000824201">
    <property type="component" value="Unassembled WGS sequence"/>
</dbReference>
<name>A0A9D1ECE8_9FIRM</name>
<comment type="caution">
    <text evidence="1">The sequence shown here is derived from an EMBL/GenBank/DDBJ whole genome shotgun (WGS) entry which is preliminary data.</text>
</comment>
<evidence type="ECO:0008006" key="3">
    <source>
        <dbReference type="Google" id="ProtNLM"/>
    </source>
</evidence>
<dbReference type="AlphaFoldDB" id="A0A9D1ECE8"/>
<protein>
    <recommendedName>
        <fullName evidence="3">SCP2 domain-containing protein</fullName>
    </recommendedName>
</protein>
<evidence type="ECO:0000313" key="2">
    <source>
        <dbReference type="Proteomes" id="UP000824201"/>
    </source>
</evidence>